<proteinExistence type="inferred from homology"/>
<dbReference type="OrthoDB" id="9764501at2"/>
<dbReference type="EMBL" id="CP001940">
    <property type="protein sequence ID" value="ADH84779.1"/>
    <property type="molecule type" value="Genomic_DNA"/>
</dbReference>
<dbReference type="eggNOG" id="COG0042">
    <property type="taxonomic scope" value="Bacteria"/>
</dbReference>
<evidence type="ECO:0000256" key="4">
    <source>
        <dbReference type="ARBA" id="ARBA00022694"/>
    </source>
</evidence>
<keyword evidence="8" id="KW-0547">Nucleotide-binding</keyword>
<keyword evidence="4 6" id="KW-0819">tRNA processing</keyword>
<feature type="binding site" evidence="8">
    <location>
        <position position="79"/>
    </location>
    <ligand>
        <name>FMN</name>
        <dbReference type="ChEBI" id="CHEBI:58210"/>
    </ligand>
</feature>
<evidence type="ECO:0000256" key="6">
    <source>
        <dbReference type="PIRNR" id="PIRNR006621"/>
    </source>
</evidence>
<dbReference type="RefSeq" id="WP_013162310.1">
    <property type="nucleotide sequence ID" value="NC_014216.1"/>
</dbReference>
<dbReference type="InterPro" id="IPR035587">
    <property type="entry name" value="DUS-like_FMN-bd"/>
</dbReference>
<sequence length="335" mass="36827">MKENNGRVLEYGGLRISPPLLLAPMAGLTHSALRRLVQEQGGVGLLSTEMLAAKRLPHENPTLSPYLVRHPSEQPLSFQLLLTSPAEVAAAVASAEELGAAAIDLNLGCPAPDIRRQGGGSRLMEEPQMVRRLVQETRRRTALPLSAKIRLGEELNAERLRAFCLLLEDAGVDLLTVHARLRGEPYGRKPRWEWVGKVKHWLRIPVVANGGIFSAADAAACLAASGADGLMIGRAAAATPWLFRQLAEGWATDFAPGHDELSTAPSQEQKAAIYRRFCELLKESFTPERRLGRLKEFTHYYARNYQFGHHLAAAVQSSPDLDTARRRAEHFLATA</sequence>
<dbReference type="CDD" id="cd02801">
    <property type="entry name" value="DUS_like_FMN"/>
    <property type="match status" value="1"/>
</dbReference>
<comment type="cofactor">
    <cofactor evidence="1 6 8">
        <name>FMN</name>
        <dbReference type="ChEBI" id="CHEBI:58210"/>
    </cofactor>
</comment>
<dbReference type="Gene3D" id="3.20.20.70">
    <property type="entry name" value="Aldolase class I"/>
    <property type="match status" value="1"/>
</dbReference>
<dbReference type="InterPro" id="IPR001269">
    <property type="entry name" value="DUS_fam"/>
</dbReference>
<gene>
    <name evidence="10" type="ordered locus">DaAHT2_0066</name>
</gene>
<dbReference type="PIRSF" id="PIRSF006621">
    <property type="entry name" value="Dus"/>
    <property type="match status" value="1"/>
</dbReference>
<keyword evidence="11" id="KW-1185">Reference proteome</keyword>
<keyword evidence="5 6" id="KW-0560">Oxidoreductase</keyword>
<evidence type="ECO:0000256" key="7">
    <source>
        <dbReference type="PIRSR" id="PIRSR006621-1"/>
    </source>
</evidence>
<dbReference type="SUPFAM" id="SSF51395">
    <property type="entry name" value="FMN-linked oxidoreductases"/>
    <property type="match status" value="1"/>
</dbReference>
<dbReference type="STRING" id="589865.DaAHT2_0066"/>
<feature type="active site" description="Proton donor" evidence="7">
    <location>
        <position position="109"/>
    </location>
</feature>
<feature type="binding site" evidence="8">
    <location>
        <begin position="233"/>
        <end position="234"/>
    </location>
    <ligand>
        <name>FMN</name>
        <dbReference type="ChEBI" id="CHEBI:58210"/>
    </ligand>
</feature>
<dbReference type="GO" id="GO:0050660">
    <property type="term" value="F:flavin adenine dinucleotide binding"/>
    <property type="evidence" value="ECO:0007669"/>
    <property type="project" value="InterPro"/>
</dbReference>
<evidence type="ECO:0000256" key="5">
    <source>
        <dbReference type="ARBA" id="ARBA00023002"/>
    </source>
</evidence>
<dbReference type="GO" id="GO:0017150">
    <property type="term" value="F:tRNA dihydrouridine synthase activity"/>
    <property type="evidence" value="ECO:0007669"/>
    <property type="project" value="InterPro"/>
</dbReference>
<protein>
    <recommendedName>
        <fullName evidence="6">tRNA-dihydrouridine synthase</fullName>
        <ecNumber evidence="6">1.3.1.-</ecNumber>
    </recommendedName>
</protein>
<dbReference type="PANTHER" id="PTHR11082">
    <property type="entry name" value="TRNA-DIHYDROURIDINE SYNTHASE"/>
    <property type="match status" value="1"/>
</dbReference>
<dbReference type="InParanoid" id="D6Z5C2"/>
<accession>D6Z5C2</accession>
<feature type="binding site" evidence="8">
    <location>
        <begin position="209"/>
        <end position="211"/>
    </location>
    <ligand>
        <name>FMN</name>
        <dbReference type="ChEBI" id="CHEBI:58210"/>
    </ligand>
</feature>
<evidence type="ECO:0000256" key="1">
    <source>
        <dbReference type="ARBA" id="ARBA00001917"/>
    </source>
</evidence>
<dbReference type="EC" id="1.3.1.-" evidence="6"/>
<evidence type="ECO:0000256" key="8">
    <source>
        <dbReference type="PIRSR" id="PIRSR006621-2"/>
    </source>
</evidence>
<evidence type="ECO:0000256" key="3">
    <source>
        <dbReference type="ARBA" id="ARBA00022643"/>
    </source>
</evidence>
<evidence type="ECO:0000259" key="9">
    <source>
        <dbReference type="Pfam" id="PF01207"/>
    </source>
</evidence>
<dbReference type="Pfam" id="PF01207">
    <property type="entry name" value="Dus"/>
    <property type="match status" value="1"/>
</dbReference>
<reference evidence="11" key="1">
    <citation type="submission" date="2010-02" db="EMBL/GenBank/DDBJ databases">
        <title>Complete sequence of Desulfurivibrio alkaliphilus AHT2.</title>
        <authorList>
            <consortium name="US DOE Joint Genome Institute"/>
            <person name="Pitluck S."/>
            <person name="Chertkov O."/>
            <person name="Detter J.C."/>
            <person name="Han C."/>
            <person name="Tapia R."/>
            <person name="Larimer F."/>
            <person name="Land M."/>
            <person name="Hauser L."/>
            <person name="Kyrpides N."/>
            <person name="Mikhailova N."/>
            <person name="Sorokin D.Y."/>
            <person name="Muyzer G."/>
            <person name="Woyke T."/>
        </authorList>
    </citation>
    <scope>NUCLEOTIDE SEQUENCE [LARGE SCALE GENOMIC DNA]</scope>
    <source>
        <strain evidence="11">DSM 19089 / UNIQEM U267 / AHT2</strain>
    </source>
</reference>
<evidence type="ECO:0000256" key="2">
    <source>
        <dbReference type="ARBA" id="ARBA00022630"/>
    </source>
</evidence>
<feature type="domain" description="DUS-like FMN-binding" evidence="9">
    <location>
        <begin position="21"/>
        <end position="252"/>
    </location>
</feature>
<name>D6Z5C2_DESAT</name>
<keyword evidence="2 6" id="KW-0285">Flavoprotein</keyword>
<dbReference type="PANTHER" id="PTHR11082:SF25">
    <property type="entry name" value="DUS-LIKE FMN-BINDING DOMAIN-CONTAINING PROTEIN"/>
    <property type="match status" value="1"/>
</dbReference>
<dbReference type="AlphaFoldDB" id="D6Z5C2"/>
<dbReference type="KEGG" id="dak:DaAHT2_0066"/>
<keyword evidence="3 6" id="KW-0288">FMN</keyword>
<dbReference type="Proteomes" id="UP000001508">
    <property type="component" value="Chromosome"/>
</dbReference>
<feature type="binding site" evidence="8">
    <location>
        <begin position="24"/>
        <end position="26"/>
    </location>
    <ligand>
        <name>FMN</name>
        <dbReference type="ChEBI" id="CHEBI:58210"/>
    </ligand>
</feature>
<dbReference type="PROSITE" id="PS01136">
    <property type="entry name" value="UPF0034"/>
    <property type="match status" value="1"/>
</dbReference>
<organism evidence="10 11">
    <name type="scientific">Desulfurivibrio alkaliphilus (strain DSM 19089 / UNIQEM U267 / AHT2)</name>
    <dbReference type="NCBI Taxonomy" id="589865"/>
    <lineage>
        <taxon>Bacteria</taxon>
        <taxon>Pseudomonadati</taxon>
        <taxon>Thermodesulfobacteriota</taxon>
        <taxon>Desulfobulbia</taxon>
        <taxon>Desulfobulbales</taxon>
        <taxon>Desulfobulbaceae</taxon>
        <taxon>Desulfurivibrio</taxon>
    </lineage>
</organism>
<feature type="binding site" evidence="8">
    <location>
        <position position="148"/>
    </location>
    <ligand>
        <name>FMN</name>
        <dbReference type="ChEBI" id="CHEBI:58210"/>
    </ligand>
</feature>
<evidence type="ECO:0000313" key="11">
    <source>
        <dbReference type="Proteomes" id="UP000001508"/>
    </source>
</evidence>
<comment type="similarity">
    <text evidence="6">Belongs to the dus family.</text>
</comment>
<evidence type="ECO:0000313" key="10">
    <source>
        <dbReference type="EMBL" id="ADH84779.1"/>
    </source>
</evidence>
<feature type="binding site" evidence="8">
    <location>
        <position position="178"/>
    </location>
    <ligand>
        <name>FMN</name>
        <dbReference type="ChEBI" id="CHEBI:58210"/>
    </ligand>
</feature>
<comment type="function">
    <text evidence="6">Catalyzes the synthesis of 5,6-dihydrouridine (D), a modified base found in the D-loop of most tRNAs, via the reduction of the C5-C6 double bond in target uridines.</text>
</comment>
<dbReference type="InterPro" id="IPR018517">
    <property type="entry name" value="tRNA_hU_synthase_CS"/>
</dbReference>
<dbReference type="InterPro" id="IPR013785">
    <property type="entry name" value="Aldolase_TIM"/>
</dbReference>
<dbReference type="HOGENOM" id="CLU_013299_0_3_7"/>